<evidence type="ECO:0000256" key="1">
    <source>
        <dbReference type="ARBA" id="ARBA00023125"/>
    </source>
</evidence>
<dbReference type="InterPro" id="IPR036388">
    <property type="entry name" value="WH-like_DNA-bd_sf"/>
</dbReference>
<feature type="region of interest" description="Disordered" evidence="3">
    <location>
        <begin position="1"/>
        <end position="21"/>
    </location>
</feature>
<dbReference type="GO" id="GO:0006355">
    <property type="term" value="P:regulation of DNA-templated transcription"/>
    <property type="evidence" value="ECO:0007669"/>
    <property type="project" value="InterPro"/>
</dbReference>
<feature type="domain" description="OmpR/PhoB-type" evidence="4">
    <location>
        <begin position="141"/>
        <end position="240"/>
    </location>
</feature>
<reference evidence="5 6" key="1">
    <citation type="submission" date="2015-03" db="EMBL/GenBank/DDBJ databases">
        <title>Comparative genomics of Pseudomonas insights into diversity of traits involved in vanlence and defense.</title>
        <authorList>
            <person name="Qin Y."/>
        </authorList>
    </citation>
    <scope>NUCLEOTIDE SEQUENCE [LARGE SCALE GENOMIC DNA]</scope>
    <source>
        <strain evidence="5 6">C8</strain>
    </source>
</reference>
<organism evidence="5 6">
    <name type="scientific">Pseudomonas fluorescens</name>
    <dbReference type="NCBI Taxonomy" id="294"/>
    <lineage>
        <taxon>Bacteria</taxon>
        <taxon>Pseudomonadati</taxon>
        <taxon>Pseudomonadota</taxon>
        <taxon>Gammaproteobacteria</taxon>
        <taxon>Pseudomonadales</taxon>
        <taxon>Pseudomonadaceae</taxon>
        <taxon>Pseudomonas</taxon>
    </lineage>
</organism>
<dbReference type="Proteomes" id="UP000033588">
    <property type="component" value="Unassembled WGS sequence"/>
</dbReference>
<dbReference type="SUPFAM" id="SSF46894">
    <property type="entry name" value="C-terminal effector domain of the bipartite response regulators"/>
    <property type="match status" value="1"/>
</dbReference>
<dbReference type="Pfam" id="PF00486">
    <property type="entry name" value="Trans_reg_C"/>
    <property type="match status" value="1"/>
</dbReference>
<dbReference type="InterPro" id="IPR001867">
    <property type="entry name" value="OmpR/PhoB-type_DNA-bd"/>
</dbReference>
<dbReference type="EMBL" id="LACC01000007">
    <property type="protein sequence ID" value="KJZ49548.1"/>
    <property type="molecule type" value="Genomic_DNA"/>
</dbReference>
<gene>
    <name evidence="5" type="ORF">VC35_04705</name>
</gene>
<dbReference type="InterPro" id="IPR016032">
    <property type="entry name" value="Sig_transdc_resp-reg_C-effctor"/>
</dbReference>
<evidence type="ECO:0000313" key="6">
    <source>
        <dbReference type="Proteomes" id="UP000033588"/>
    </source>
</evidence>
<name>A0A0F4TYP2_PSEFL</name>
<keyword evidence="1 2" id="KW-0238">DNA-binding</keyword>
<accession>A0A0F4TYP2</accession>
<evidence type="ECO:0000259" key="4">
    <source>
        <dbReference type="PROSITE" id="PS51755"/>
    </source>
</evidence>
<evidence type="ECO:0000256" key="2">
    <source>
        <dbReference type="PROSITE-ProRule" id="PRU01091"/>
    </source>
</evidence>
<dbReference type="PATRIC" id="fig|294.132.peg.5479"/>
<proteinExistence type="predicted"/>
<evidence type="ECO:0000313" key="5">
    <source>
        <dbReference type="EMBL" id="KJZ49548.1"/>
    </source>
</evidence>
<protein>
    <submittedName>
        <fullName evidence="5">Response regulator receiver protein</fullName>
    </submittedName>
</protein>
<dbReference type="RefSeq" id="WP_046038102.1">
    <property type="nucleotide sequence ID" value="NZ_LACC01000007.1"/>
</dbReference>
<dbReference type="CDD" id="cd00383">
    <property type="entry name" value="trans_reg_C"/>
    <property type="match status" value="1"/>
</dbReference>
<comment type="caution">
    <text evidence="5">The sequence shown here is derived from an EMBL/GenBank/DDBJ whole genome shotgun (WGS) entry which is preliminary data.</text>
</comment>
<dbReference type="SMART" id="SM00862">
    <property type="entry name" value="Trans_reg_C"/>
    <property type="match status" value="1"/>
</dbReference>
<dbReference type="OrthoDB" id="7019543at2"/>
<feature type="compositionally biased region" description="Polar residues" evidence="3">
    <location>
        <begin position="1"/>
        <end position="14"/>
    </location>
</feature>
<dbReference type="GO" id="GO:0003677">
    <property type="term" value="F:DNA binding"/>
    <property type="evidence" value="ECO:0007669"/>
    <property type="project" value="UniProtKB-UniRule"/>
</dbReference>
<dbReference type="AlphaFoldDB" id="A0A0F4TYP2"/>
<dbReference type="Gene3D" id="1.10.10.10">
    <property type="entry name" value="Winged helix-like DNA-binding domain superfamily/Winged helix DNA-binding domain"/>
    <property type="match status" value="1"/>
</dbReference>
<sequence length="254" mass="28559">MMLTGNLATRSQRQTNDEPGVLTLGRTRGVAEHFRALVARHVRTDMALDANSYTSSFKKNERSGSYRAIFIIIDSPQALEESLALVENLRTGNLKPIICAVITGRGTYNKIKYYLAGADYCIKFNTLSDESSELLAEFFSSEEWQRDINLILDPTRICLLGTSKKLDISFAEMKILEAFAQTSNHILSHDEIANIMGLNTNFYDPRALEKSISRLRGKIKDMYGTNAIQSIRGHGYRLMRGLISTPRHTDGMAR</sequence>
<dbReference type="PROSITE" id="PS51755">
    <property type="entry name" value="OMPR_PHOB"/>
    <property type="match status" value="1"/>
</dbReference>
<dbReference type="GO" id="GO:0000160">
    <property type="term" value="P:phosphorelay signal transduction system"/>
    <property type="evidence" value="ECO:0007669"/>
    <property type="project" value="InterPro"/>
</dbReference>
<evidence type="ECO:0000256" key="3">
    <source>
        <dbReference type="SAM" id="MobiDB-lite"/>
    </source>
</evidence>
<feature type="DNA-binding region" description="OmpR/PhoB-type" evidence="2">
    <location>
        <begin position="141"/>
        <end position="240"/>
    </location>
</feature>